<dbReference type="AlphaFoldDB" id="A0A1H7WQ19"/>
<protein>
    <recommendedName>
        <fullName evidence="3">DUF5063 domain-containing protein</fullName>
    </recommendedName>
</protein>
<proteinExistence type="predicted"/>
<dbReference type="RefSeq" id="WP_091412567.1">
    <property type="nucleotide sequence ID" value="NZ_FOAB01000011.1"/>
</dbReference>
<dbReference type="STRING" id="1038014.SAMN04487910_4508"/>
<reference evidence="1 2" key="1">
    <citation type="submission" date="2016-10" db="EMBL/GenBank/DDBJ databases">
        <authorList>
            <person name="de Groot N.N."/>
        </authorList>
    </citation>
    <scope>NUCLEOTIDE SEQUENCE [LARGE SCALE GENOMIC DNA]</scope>
    <source>
        <strain evidence="1 2">DSM 25232</strain>
    </source>
</reference>
<dbReference type="EMBL" id="FOAB01000011">
    <property type="protein sequence ID" value="SEM23592.1"/>
    <property type="molecule type" value="Genomic_DNA"/>
</dbReference>
<name>A0A1H7WQ19_AQUAM</name>
<keyword evidence="2" id="KW-1185">Reference proteome</keyword>
<sequence>MKNLKEIIIQIVQWGTTPKLPIENKELVLKQTLISLYQEYLAISGDIPEDEQEYPEAPEFSFEKISNTIRSNFPKLGFYQMILDPFEMTKPDNGLGDANDDLSDIIKDLMEVQWRFENTSDKDALWYFEFIMRNHSERHIVNILKTLKDLEEQS</sequence>
<dbReference type="OrthoDB" id="982068at2"/>
<dbReference type="Gene3D" id="1.20.120.1550">
    <property type="entry name" value="Protein of unknown function DUF5063"/>
    <property type="match status" value="1"/>
</dbReference>
<dbReference type="Pfam" id="PF16702">
    <property type="entry name" value="DUF5063"/>
    <property type="match status" value="1"/>
</dbReference>
<evidence type="ECO:0008006" key="3">
    <source>
        <dbReference type="Google" id="ProtNLM"/>
    </source>
</evidence>
<accession>A0A1H7WQ19</accession>
<dbReference type="InterPro" id="IPR032025">
    <property type="entry name" value="DUF5063"/>
</dbReference>
<gene>
    <name evidence="1" type="ORF">SAMN04487910_4508</name>
</gene>
<organism evidence="1 2">
    <name type="scientific">Aquimarina amphilecti</name>
    <dbReference type="NCBI Taxonomy" id="1038014"/>
    <lineage>
        <taxon>Bacteria</taxon>
        <taxon>Pseudomonadati</taxon>
        <taxon>Bacteroidota</taxon>
        <taxon>Flavobacteriia</taxon>
        <taxon>Flavobacteriales</taxon>
        <taxon>Flavobacteriaceae</taxon>
        <taxon>Aquimarina</taxon>
    </lineage>
</organism>
<evidence type="ECO:0000313" key="1">
    <source>
        <dbReference type="EMBL" id="SEM23592.1"/>
    </source>
</evidence>
<dbReference type="Proteomes" id="UP000198521">
    <property type="component" value="Unassembled WGS sequence"/>
</dbReference>
<evidence type="ECO:0000313" key="2">
    <source>
        <dbReference type="Proteomes" id="UP000198521"/>
    </source>
</evidence>
<dbReference type="InterPro" id="IPR038312">
    <property type="entry name" value="DUF5063_sf"/>
</dbReference>